<dbReference type="AlphaFoldDB" id="W7YLR7"/>
<reference evidence="1 2" key="1">
    <citation type="journal article" date="2014" name="Genome Announc.">
        <title>Draft Genome Sequence of Paenibacillus pini JCM 16418T, Isolated from the Rhizosphere of Pine Tree.</title>
        <authorList>
            <person name="Yuki M."/>
            <person name="Oshima K."/>
            <person name="Suda W."/>
            <person name="Oshida Y."/>
            <person name="Kitamura K."/>
            <person name="Iida Y."/>
            <person name="Hattori M."/>
            <person name="Ohkuma M."/>
        </authorList>
    </citation>
    <scope>NUCLEOTIDE SEQUENCE [LARGE SCALE GENOMIC DNA]</scope>
    <source>
        <strain evidence="1 2">JCM 16418</strain>
    </source>
</reference>
<comment type="caution">
    <text evidence="1">The sequence shown here is derived from an EMBL/GenBank/DDBJ whole genome shotgun (WGS) entry which is preliminary data.</text>
</comment>
<protein>
    <submittedName>
        <fullName evidence="1">Transcriptional regulator</fullName>
    </submittedName>
</protein>
<name>W7YLR7_9BACL</name>
<keyword evidence="2" id="KW-1185">Reference proteome</keyword>
<dbReference type="Proteomes" id="UP000019364">
    <property type="component" value="Unassembled WGS sequence"/>
</dbReference>
<evidence type="ECO:0000313" key="2">
    <source>
        <dbReference type="Proteomes" id="UP000019364"/>
    </source>
</evidence>
<dbReference type="EMBL" id="BAVZ01000012">
    <property type="protein sequence ID" value="GAF09542.1"/>
    <property type="molecule type" value="Genomic_DNA"/>
</dbReference>
<gene>
    <name evidence="1" type="ORF">JCM16418_3685</name>
</gene>
<dbReference type="STRING" id="1236976.JCM16418_3685"/>
<organism evidence="1 2">
    <name type="scientific">Paenibacillus pini JCM 16418</name>
    <dbReference type="NCBI Taxonomy" id="1236976"/>
    <lineage>
        <taxon>Bacteria</taxon>
        <taxon>Bacillati</taxon>
        <taxon>Bacillota</taxon>
        <taxon>Bacilli</taxon>
        <taxon>Bacillales</taxon>
        <taxon>Paenibacillaceae</taxon>
        <taxon>Paenibacillus</taxon>
    </lineage>
</organism>
<sequence>MWIPIQLNENSAEPLYYQIESQLRSLIISEQIEEGTFCHRFGSWRVNLNAAL</sequence>
<proteinExistence type="predicted"/>
<accession>W7YLR7</accession>
<evidence type="ECO:0000313" key="1">
    <source>
        <dbReference type="EMBL" id="GAF09542.1"/>
    </source>
</evidence>